<dbReference type="Proteomes" id="UP000016057">
    <property type="component" value="Unassembled WGS sequence"/>
</dbReference>
<evidence type="ECO:0000256" key="1">
    <source>
        <dbReference type="SAM" id="Phobius"/>
    </source>
</evidence>
<organism evidence="2 3">
    <name type="scientific">Catellicoccus marimammalium M35/04/3</name>
    <dbReference type="NCBI Taxonomy" id="1234409"/>
    <lineage>
        <taxon>Bacteria</taxon>
        <taxon>Bacillati</taxon>
        <taxon>Bacillota</taxon>
        <taxon>Bacilli</taxon>
        <taxon>Lactobacillales</taxon>
        <taxon>Enterococcaceae</taxon>
        <taxon>Catellicoccus</taxon>
    </lineage>
</organism>
<sequence length="269" mass="30885">MNFFTIIKNALFHPTRLAQQKSIKTSQWILYLFLLAFLSLLPLLNYGVSLTHEMKETMQNYVENLPKEMKIKDNELDAPSDSGFIYQNGNFTLSFDPDNKQSEKQLQKELNNDEVGISLQKKNIIFAFPNNSIASSMLPENPTKVSYKQLDWNGITKNKLENLVDSVEPTIPLILFGIVIGIFPMLIQLLVNLVITAAIAFFYCKMVRIQVRFLPVFKLVTLCSTWPTILTIVSQIFFPQFLFANYISVLTIIIFIFVVNMAQRPNRSN</sequence>
<keyword evidence="1" id="KW-0472">Membrane</keyword>
<evidence type="ECO:0000313" key="2">
    <source>
        <dbReference type="EMBL" id="EKU26920.1"/>
    </source>
</evidence>
<protein>
    <recommendedName>
        <fullName evidence="4">Maltodextrose utilization protein MalA</fullName>
    </recommendedName>
</protein>
<dbReference type="EMBL" id="AMYT01000022">
    <property type="protein sequence ID" value="EKU26920.1"/>
    <property type="molecule type" value="Genomic_DNA"/>
</dbReference>
<accession>K8Z7P3</accession>
<keyword evidence="1" id="KW-1133">Transmembrane helix</keyword>
<dbReference type="Pfam" id="PF06691">
    <property type="entry name" value="DUF1189"/>
    <property type="match status" value="1"/>
</dbReference>
<feature type="transmembrane region" description="Helical" evidence="1">
    <location>
        <begin position="216"/>
        <end position="237"/>
    </location>
</feature>
<keyword evidence="3" id="KW-1185">Reference proteome</keyword>
<reference evidence="2 3" key="1">
    <citation type="journal article" date="2013" name="Genome Announc.">
        <title>Draft Genome Sequence of Catellicoccus marimammalium, a Novel Species Commonly Found in Gull Feces.</title>
        <authorList>
            <person name="Weigand M.R."/>
            <person name="Ryu H."/>
            <person name="Bozcek L."/>
            <person name="Konstantinidis K.T."/>
            <person name="Santo Domingo J.W."/>
        </authorList>
    </citation>
    <scope>NUCLEOTIDE SEQUENCE [LARGE SCALE GENOMIC DNA]</scope>
    <source>
        <strain evidence="2 3">M35/04/3</strain>
    </source>
</reference>
<dbReference type="AlphaFoldDB" id="K8Z7P3"/>
<feature type="transmembrane region" description="Helical" evidence="1">
    <location>
        <begin position="28"/>
        <end position="48"/>
    </location>
</feature>
<dbReference type="InterPro" id="IPR009574">
    <property type="entry name" value="DUF1189"/>
</dbReference>
<keyword evidence="1" id="KW-0812">Transmembrane</keyword>
<dbReference type="RefSeq" id="WP_009492022.1">
    <property type="nucleotide sequence ID" value="NZ_AMYT01000022.1"/>
</dbReference>
<proteinExistence type="predicted"/>
<name>K8Z7P3_9ENTE</name>
<dbReference type="eggNOG" id="COG5521">
    <property type="taxonomic scope" value="Bacteria"/>
</dbReference>
<evidence type="ECO:0008006" key="4">
    <source>
        <dbReference type="Google" id="ProtNLM"/>
    </source>
</evidence>
<comment type="caution">
    <text evidence="2">The sequence shown here is derived from an EMBL/GenBank/DDBJ whole genome shotgun (WGS) entry which is preliminary data.</text>
</comment>
<feature type="transmembrane region" description="Helical" evidence="1">
    <location>
        <begin position="171"/>
        <end position="204"/>
    </location>
</feature>
<feature type="transmembrane region" description="Helical" evidence="1">
    <location>
        <begin position="243"/>
        <end position="262"/>
    </location>
</feature>
<evidence type="ECO:0000313" key="3">
    <source>
        <dbReference type="Proteomes" id="UP000016057"/>
    </source>
</evidence>
<gene>
    <name evidence="2" type="ORF">C683_1195</name>
</gene>
<dbReference type="OrthoDB" id="2134424at2"/>